<gene>
    <name evidence="1" type="ORF">FPZ49_35350</name>
</gene>
<evidence type="ECO:0000313" key="2">
    <source>
        <dbReference type="Proteomes" id="UP000317036"/>
    </source>
</evidence>
<sequence length="60" mass="6600">RVHDHTTGRFVRGYNMLTLGWSDGFSFAPIDFVMLSSAKLAYTAASDARSFCPALQQSIS</sequence>
<keyword evidence="2" id="KW-1185">Reference proteome</keyword>
<proteinExistence type="predicted"/>
<dbReference type="Proteomes" id="UP000317036">
    <property type="component" value="Unassembled WGS sequence"/>
</dbReference>
<feature type="non-terminal residue" evidence="1">
    <location>
        <position position="1"/>
    </location>
</feature>
<protein>
    <submittedName>
        <fullName evidence="1">Uncharacterized protein</fullName>
    </submittedName>
</protein>
<accession>A0A559J9B7</accession>
<dbReference type="AlphaFoldDB" id="A0A559J9B7"/>
<dbReference type="EMBL" id="VNJI01000131">
    <property type="protein sequence ID" value="TVX96437.1"/>
    <property type="molecule type" value="Genomic_DNA"/>
</dbReference>
<reference evidence="1 2" key="1">
    <citation type="submission" date="2019-07" db="EMBL/GenBank/DDBJ databases">
        <authorList>
            <person name="Kim J."/>
        </authorList>
    </citation>
    <scope>NUCLEOTIDE SEQUENCE [LARGE SCALE GENOMIC DNA]</scope>
    <source>
        <strain evidence="1 2">JC52</strain>
    </source>
</reference>
<evidence type="ECO:0000313" key="1">
    <source>
        <dbReference type="EMBL" id="TVX96437.1"/>
    </source>
</evidence>
<comment type="caution">
    <text evidence="1">The sequence shown here is derived from an EMBL/GenBank/DDBJ whole genome shotgun (WGS) entry which is preliminary data.</text>
</comment>
<organism evidence="1 2">
    <name type="scientific">Paenibacillus cremeus</name>
    <dbReference type="NCBI Taxonomy" id="2163881"/>
    <lineage>
        <taxon>Bacteria</taxon>
        <taxon>Bacillati</taxon>
        <taxon>Bacillota</taxon>
        <taxon>Bacilli</taxon>
        <taxon>Bacillales</taxon>
        <taxon>Paenibacillaceae</taxon>
        <taxon>Paenibacillus</taxon>
    </lineage>
</organism>
<name>A0A559J9B7_9BACL</name>